<evidence type="ECO:0000256" key="1">
    <source>
        <dbReference type="ARBA" id="ARBA00006105"/>
    </source>
</evidence>
<dbReference type="PANTHER" id="PTHR46237:SF1">
    <property type="entry name" value="CYTOCHROME B5 REDUCTASE 4"/>
    <property type="match status" value="1"/>
</dbReference>
<evidence type="ECO:0000256" key="5">
    <source>
        <dbReference type="ARBA" id="ARBA00023004"/>
    </source>
</evidence>
<keyword evidence="4" id="KW-0560">Oxidoreductase</keyword>
<keyword evidence="10" id="KW-1185">Reference proteome</keyword>
<gene>
    <name evidence="9" type="ORF">GHT06_015902</name>
</gene>
<dbReference type="InterPro" id="IPR039261">
    <property type="entry name" value="FNR_nucleotide-bd"/>
</dbReference>
<evidence type="ECO:0000256" key="2">
    <source>
        <dbReference type="ARBA" id="ARBA00022617"/>
    </source>
</evidence>
<dbReference type="Gene3D" id="2.40.30.10">
    <property type="entry name" value="Translation factors"/>
    <property type="match status" value="1"/>
</dbReference>
<dbReference type="PROSITE" id="PS50255">
    <property type="entry name" value="CYTOCHROME_B5_2"/>
    <property type="match status" value="1"/>
</dbReference>
<dbReference type="GO" id="GO:0004128">
    <property type="term" value="F:cytochrome-b5 reductase activity, acting on NAD(P)H"/>
    <property type="evidence" value="ECO:0007669"/>
    <property type="project" value="TreeGrafter"/>
</dbReference>
<name>A0AAD5LJY9_9CRUS</name>
<dbReference type="GO" id="GO:0005783">
    <property type="term" value="C:endoplasmic reticulum"/>
    <property type="evidence" value="ECO:0007669"/>
    <property type="project" value="TreeGrafter"/>
</dbReference>
<dbReference type="SUPFAM" id="SSF63380">
    <property type="entry name" value="Riboflavin synthase domain-like"/>
    <property type="match status" value="1"/>
</dbReference>
<dbReference type="FunFam" id="3.10.120.10:FF:000001">
    <property type="entry name" value="Cytochrome b5 reductase 4"/>
    <property type="match status" value="1"/>
</dbReference>
<protein>
    <recommendedName>
        <fullName evidence="11">Cytochrome-b5 reductase</fullName>
    </recommendedName>
</protein>
<dbReference type="CDD" id="cd06183">
    <property type="entry name" value="cyt_b5_reduct_like"/>
    <property type="match status" value="1"/>
</dbReference>
<evidence type="ECO:0000259" key="7">
    <source>
        <dbReference type="PROSITE" id="PS50255"/>
    </source>
</evidence>
<dbReference type="InterPro" id="IPR017938">
    <property type="entry name" value="Riboflavin_synthase-like_b-brl"/>
</dbReference>
<feature type="region of interest" description="Disordered" evidence="6">
    <location>
        <begin position="128"/>
        <end position="147"/>
    </location>
</feature>
<evidence type="ECO:0000259" key="8">
    <source>
        <dbReference type="PROSITE" id="PS51384"/>
    </source>
</evidence>
<dbReference type="Gene3D" id="3.10.120.10">
    <property type="entry name" value="Cytochrome b5-like heme/steroid binding domain"/>
    <property type="match status" value="1"/>
</dbReference>
<organism evidence="9 10">
    <name type="scientific">Daphnia sinensis</name>
    <dbReference type="NCBI Taxonomy" id="1820382"/>
    <lineage>
        <taxon>Eukaryota</taxon>
        <taxon>Metazoa</taxon>
        <taxon>Ecdysozoa</taxon>
        <taxon>Arthropoda</taxon>
        <taxon>Crustacea</taxon>
        <taxon>Branchiopoda</taxon>
        <taxon>Diplostraca</taxon>
        <taxon>Cladocera</taxon>
        <taxon>Anomopoda</taxon>
        <taxon>Daphniidae</taxon>
        <taxon>Daphnia</taxon>
        <taxon>Daphnia similis group</taxon>
    </lineage>
</organism>
<dbReference type="GO" id="GO:0020037">
    <property type="term" value="F:heme binding"/>
    <property type="evidence" value="ECO:0007669"/>
    <property type="project" value="TreeGrafter"/>
</dbReference>
<dbReference type="PRINTS" id="PR00363">
    <property type="entry name" value="CYTOCHROMEB5"/>
</dbReference>
<dbReference type="Pfam" id="PF00970">
    <property type="entry name" value="FAD_binding_6"/>
    <property type="match status" value="1"/>
</dbReference>
<evidence type="ECO:0000256" key="4">
    <source>
        <dbReference type="ARBA" id="ARBA00023002"/>
    </source>
</evidence>
<dbReference type="FunFam" id="2.60.40.790:FF:000019">
    <property type="entry name" value="cytochrome b5 reductase 4 isoform X1"/>
    <property type="match status" value="1"/>
</dbReference>
<dbReference type="GO" id="GO:0006801">
    <property type="term" value="P:superoxide metabolic process"/>
    <property type="evidence" value="ECO:0007669"/>
    <property type="project" value="TreeGrafter"/>
</dbReference>
<keyword evidence="2" id="KW-0349">Heme</keyword>
<sequence length="522" mass="58298">MDYLNVSTASATGNPRNKTALKPGRSLMDWIKLTNSSKDLSGNGNRLRDISSEELAQHKNKNDAWLAIRGMVYNVSSYFEFHPGGEEELMRGVGIDATDMFDQVHKWVNYESMLKKCLVGRLKTDSMLPPVKRPQGKPAVGKDLSMPPPPFSSLSASSAGMVTTDWMQNSTTVTIVLYTRQKGLDARRISTSIDGNFFHTRVYSDDWLRCYDYQIRLAEDVHPFCKPTVSLTTGKVELVLHKKQIALHWQKLGDTEEVCQGFKPLGQAPPFFRRSVLTRKSRVNHNVFLCTLTFPTGQNFHVPVGWHVQLKLCLEDGTEVIRSYTPVTSTLSSCETTDCPSISESPTALHFLIKIYANGPFTSALDRLSEGSSSIEVSNPIGNFVGSQLEGKNLIAIAAGTGITPLVRVAIDVLRSNRRVSLLFFNRTQDDIIWKEEFRELELKYPDTFKSWHVLSEPDDEWPGLRGRISKSVLAATILSEDYHDVGSNFACVCGPSDFTLETLRLLDSVGYTQETVHAFSG</sequence>
<comment type="similarity">
    <text evidence="1">Belongs to the flavoprotein pyridine nucleotide cytochrome reductase family.</text>
</comment>
<dbReference type="SMART" id="SM01117">
    <property type="entry name" value="Cyt-b5"/>
    <property type="match status" value="1"/>
</dbReference>
<dbReference type="PANTHER" id="PTHR46237">
    <property type="entry name" value="CYTOCHROME B5 REDUCTASE 4 FAMILY MEMBER"/>
    <property type="match status" value="1"/>
</dbReference>
<dbReference type="EMBL" id="WJBH02000005">
    <property type="protein sequence ID" value="KAI9559113.1"/>
    <property type="molecule type" value="Genomic_DNA"/>
</dbReference>
<dbReference type="PROSITE" id="PS51384">
    <property type="entry name" value="FAD_FR"/>
    <property type="match status" value="1"/>
</dbReference>
<dbReference type="InterPro" id="IPR008333">
    <property type="entry name" value="Cbr1-like_FAD-bd_dom"/>
</dbReference>
<accession>A0AAD5LJY9</accession>
<dbReference type="FunFam" id="3.40.50.80:FF:000021">
    <property type="entry name" value="Cytochrome b5 reductase 4"/>
    <property type="match status" value="1"/>
</dbReference>
<evidence type="ECO:0000313" key="10">
    <source>
        <dbReference type="Proteomes" id="UP000820818"/>
    </source>
</evidence>
<dbReference type="InterPro" id="IPR036400">
    <property type="entry name" value="Cyt_B5-like_heme/steroid_sf"/>
</dbReference>
<reference evidence="9 10" key="1">
    <citation type="submission" date="2022-05" db="EMBL/GenBank/DDBJ databases">
        <title>A multi-omics perspective on studying reproductive biology in Daphnia sinensis.</title>
        <authorList>
            <person name="Jia J."/>
        </authorList>
    </citation>
    <scope>NUCLEOTIDE SEQUENCE [LARGE SCALE GENOMIC DNA]</scope>
    <source>
        <strain evidence="9 10">WSL</strain>
    </source>
</reference>
<comment type="caution">
    <text evidence="9">The sequence shown here is derived from an EMBL/GenBank/DDBJ whole genome shotgun (WGS) entry which is preliminary data.</text>
</comment>
<evidence type="ECO:0000256" key="3">
    <source>
        <dbReference type="ARBA" id="ARBA00022723"/>
    </source>
</evidence>
<dbReference type="SUPFAM" id="SSF52343">
    <property type="entry name" value="Ferredoxin reductase-like, C-terminal NADP-linked domain"/>
    <property type="match status" value="1"/>
</dbReference>
<evidence type="ECO:0000313" key="9">
    <source>
        <dbReference type="EMBL" id="KAI9559113.1"/>
    </source>
</evidence>
<dbReference type="InterPro" id="IPR001199">
    <property type="entry name" value="Cyt_B5-like_heme/steroid-bd"/>
</dbReference>
<keyword evidence="5" id="KW-0408">Iron</keyword>
<feature type="domain" description="Cytochrome b5 heme-binding" evidence="7">
    <location>
        <begin position="47"/>
        <end position="123"/>
    </location>
</feature>
<keyword evidence="3" id="KW-0479">Metal-binding</keyword>
<dbReference type="InterPro" id="IPR017927">
    <property type="entry name" value="FAD-bd_FR_type"/>
</dbReference>
<dbReference type="InterPro" id="IPR001433">
    <property type="entry name" value="OxRdtase_FAD/NAD-bd"/>
</dbReference>
<dbReference type="SUPFAM" id="SSF55856">
    <property type="entry name" value="Cytochrome b5-like heme/steroid binding domain"/>
    <property type="match status" value="1"/>
</dbReference>
<dbReference type="AlphaFoldDB" id="A0AAD5LJY9"/>
<dbReference type="PRINTS" id="PR00406">
    <property type="entry name" value="CYTB5RDTASE"/>
</dbReference>
<dbReference type="Pfam" id="PF00173">
    <property type="entry name" value="Cyt-b5"/>
    <property type="match status" value="1"/>
</dbReference>
<proteinExistence type="inferred from homology"/>
<dbReference type="Gene3D" id="3.40.50.80">
    <property type="entry name" value="Nucleotide-binding domain of ferredoxin-NADP reductase (FNR) module"/>
    <property type="match status" value="1"/>
</dbReference>
<feature type="domain" description="FAD-binding FR-type" evidence="8">
    <location>
        <begin position="270"/>
        <end position="387"/>
    </location>
</feature>
<dbReference type="InterPro" id="IPR051872">
    <property type="entry name" value="Cytochrome_b5/Flavoprotein_Rdt"/>
</dbReference>
<dbReference type="SUPFAM" id="SSF49764">
    <property type="entry name" value="HSP20-like chaperones"/>
    <property type="match status" value="1"/>
</dbReference>
<dbReference type="Pfam" id="PF00175">
    <property type="entry name" value="NAD_binding_1"/>
    <property type="match status" value="1"/>
</dbReference>
<evidence type="ECO:0008006" key="11">
    <source>
        <dbReference type="Google" id="ProtNLM"/>
    </source>
</evidence>
<evidence type="ECO:0000256" key="6">
    <source>
        <dbReference type="SAM" id="MobiDB-lite"/>
    </source>
</evidence>
<dbReference type="Proteomes" id="UP000820818">
    <property type="component" value="Linkage Group LG5"/>
</dbReference>
<dbReference type="Gene3D" id="2.60.40.790">
    <property type="match status" value="1"/>
</dbReference>
<dbReference type="GO" id="GO:0046872">
    <property type="term" value="F:metal ion binding"/>
    <property type="evidence" value="ECO:0007669"/>
    <property type="project" value="UniProtKB-KW"/>
</dbReference>
<dbReference type="InterPro" id="IPR008978">
    <property type="entry name" value="HSP20-like_chaperone"/>
</dbReference>